<dbReference type="AlphaFoldDB" id="A0A8T3B4K9"/>
<dbReference type="EMBL" id="JAGYWB010000012">
    <property type="protein sequence ID" value="KAI0501435.1"/>
    <property type="molecule type" value="Genomic_DNA"/>
</dbReference>
<protein>
    <submittedName>
        <fullName evidence="1">Uncharacterized protein</fullName>
    </submittedName>
</protein>
<organism evidence="1 2">
    <name type="scientific">Dendrobium nobile</name>
    <name type="common">Orchid</name>
    <dbReference type="NCBI Taxonomy" id="94219"/>
    <lineage>
        <taxon>Eukaryota</taxon>
        <taxon>Viridiplantae</taxon>
        <taxon>Streptophyta</taxon>
        <taxon>Embryophyta</taxon>
        <taxon>Tracheophyta</taxon>
        <taxon>Spermatophyta</taxon>
        <taxon>Magnoliopsida</taxon>
        <taxon>Liliopsida</taxon>
        <taxon>Asparagales</taxon>
        <taxon>Orchidaceae</taxon>
        <taxon>Epidendroideae</taxon>
        <taxon>Malaxideae</taxon>
        <taxon>Dendrobiinae</taxon>
        <taxon>Dendrobium</taxon>
    </lineage>
</organism>
<sequence length="115" mass="13267">MSFVSNEAVYTALSSQFSLKESGNRGQKDRIWQAMMLRKTKVTKVERAIIGGQRWSKTSLSGERGQKDCSWSAMKLNWSELRHFDLKFAKVDPKTTLCGSHLTWIRAYRPEKKPI</sequence>
<accession>A0A8T3B4K9</accession>
<gene>
    <name evidence="1" type="ORF">KFK09_016380</name>
</gene>
<proteinExistence type="predicted"/>
<reference evidence="1" key="1">
    <citation type="journal article" date="2022" name="Front. Genet.">
        <title>Chromosome-Scale Assembly of the Dendrobium nobile Genome Provides Insights Into the Molecular Mechanism of the Biosynthesis of the Medicinal Active Ingredient of Dendrobium.</title>
        <authorList>
            <person name="Xu Q."/>
            <person name="Niu S.-C."/>
            <person name="Li K.-L."/>
            <person name="Zheng P.-J."/>
            <person name="Zhang X.-J."/>
            <person name="Jia Y."/>
            <person name="Liu Y."/>
            <person name="Niu Y.-X."/>
            <person name="Yu L.-H."/>
            <person name="Chen D.-F."/>
            <person name="Zhang G.-Q."/>
        </authorList>
    </citation>
    <scope>NUCLEOTIDE SEQUENCE</scope>
    <source>
        <tissue evidence="1">Leaf</tissue>
    </source>
</reference>
<evidence type="ECO:0000313" key="2">
    <source>
        <dbReference type="Proteomes" id="UP000829196"/>
    </source>
</evidence>
<evidence type="ECO:0000313" key="1">
    <source>
        <dbReference type="EMBL" id="KAI0501435.1"/>
    </source>
</evidence>
<keyword evidence="2" id="KW-1185">Reference proteome</keyword>
<dbReference type="Proteomes" id="UP000829196">
    <property type="component" value="Unassembled WGS sequence"/>
</dbReference>
<comment type="caution">
    <text evidence="1">The sequence shown here is derived from an EMBL/GenBank/DDBJ whole genome shotgun (WGS) entry which is preliminary data.</text>
</comment>
<name>A0A8T3B4K9_DENNO</name>